<accession>A0ABP9BQK3</accession>
<name>A0ABP9BQK3_9FLAO</name>
<evidence type="ECO:0000313" key="2">
    <source>
        <dbReference type="Proteomes" id="UP001501433"/>
    </source>
</evidence>
<comment type="caution">
    <text evidence="1">The sequence shown here is derived from an EMBL/GenBank/DDBJ whole genome shotgun (WGS) entry which is preliminary data.</text>
</comment>
<reference evidence="2" key="1">
    <citation type="journal article" date="2019" name="Int. J. Syst. Evol. Microbiol.">
        <title>The Global Catalogue of Microorganisms (GCM) 10K type strain sequencing project: providing services to taxonomists for standard genome sequencing and annotation.</title>
        <authorList>
            <consortium name="The Broad Institute Genomics Platform"/>
            <consortium name="The Broad Institute Genome Sequencing Center for Infectious Disease"/>
            <person name="Wu L."/>
            <person name="Ma J."/>
        </authorList>
    </citation>
    <scope>NUCLEOTIDE SEQUENCE [LARGE SCALE GENOMIC DNA]</scope>
    <source>
        <strain evidence="2">JCM 18325</strain>
    </source>
</reference>
<evidence type="ECO:0008006" key="3">
    <source>
        <dbReference type="Google" id="ProtNLM"/>
    </source>
</evidence>
<organism evidence="1 2">
    <name type="scientific">Litoribaculum gwangyangense</name>
    <dbReference type="NCBI Taxonomy" id="1130722"/>
    <lineage>
        <taxon>Bacteria</taxon>
        <taxon>Pseudomonadati</taxon>
        <taxon>Bacteroidota</taxon>
        <taxon>Flavobacteriia</taxon>
        <taxon>Flavobacteriales</taxon>
        <taxon>Flavobacteriaceae</taxon>
        <taxon>Litoribaculum</taxon>
    </lineage>
</organism>
<dbReference type="Proteomes" id="UP001501433">
    <property type="component" value="Unassembled WGS sequence"/>
</dbReference>
<dbReference type="EMBL" id="BAABJW010000001">
    <property type="protein sequence ID" value="GAA4799067.1"/>
    <property type="molecule type" value="Genomic_DNA"/>
</dbReference>
<proteinExistence type="predicted"/>
<evidence type="ECO:0000313" key="1">
    <source>
        <dbReference type="EMBL" id="GAA4799067.1"/>
    </source>
</evidence>
<protein>
    <recommendedName>
        <fullName evidence="3">ABC transmembrane type-1 domain-containing protein</fullName>
    </recommendedName>
</protein>
<sequence>MAILLSAFFDSELQLNKNIKKRTVRYLNDFITKLFLKDMKFFKKTGVTSAILILMKAFKFLPAK</sequence>
<gene>
    <name evidence="1" type="ORF">GCM10023330_00390</name>
</gene>
<keyword evidence="2" id="KW-1185">Reference proteome</keyword>